<evidence type="ECO:0000313" key="2">
    <source>
        <dbReference type="EMBL" id="GAG31613.1"/>
    </source>
</evidence>
<proteinExistence type="predicted"/>
<dbReference type="AlphaFoldDB" id="X0X4N9"/>
<accession>X0X4N9</accession>
<name>X0X4N9_9ZZZZ</name>
<sequence>MSPLATELAPPAGSFEDMITNIQAPTAEEVRRAADRALIRDMPASADRTRDRGTDALLPVATFPVRINPNADRPTSTTVDPSWRPLSGLGYGGGNGDKKTKALLTPAEEARLIAHERSGVNDDHIID</sequence>
<dbReference type="EMBL" id="BARS01040065">
    <property type="protein sequence ID" value="GAG31613.1"/>
    <property type="molecule type" value="Genomic_DNA"/>
</dbReference>
<gene>
    <name evidence="2" type="ORF">S01H1_61124</name>
</gene>
<feature type="region of interest" description="Disordered" evidence="1">
    <location>
        <begin position="66"/>
        <end position="97"/>
    </location>
</feature>
<reference evidence="2" key="1">
    <citation type="journal article" date="2014" name="Front. Microbiol.">
        <title>High frequency of phylogenetically diverse reductive dehalogenase-homologous genes in deep subseafloor sedimentary metagenomes.</title>
        <authorList>
            <person name="Kawai M."/>
            <person name="Futagami T."/>
            <person name="Toyoda A."/>
            <person name="Takaki Y."/>
            <person name="Nishi S."/>
            <person name="Hori S."/>
            <person name="Arai W."/>
            <person name="Tsubouchi T."/>
            <person name="Morono Y."/>
            <person name="Uchiyama I."/>
            <person name="Ito T."/>
            <person name="Fujiyama A."/>
            <person name="Inagaki F."/>
            <person name="Takami H."/>
        </authorList>
    </citation>
    <scope>NUCLEOTIDE SEQUENCE</scope>
    <source>
        <strain evidence="2">Expedition CK06-06</strain>
    </source>
</reference>
<protein>
    <submittedName>
        <fullName evidence="2">Uncharacterized protein</fullName>
    </submittedName>
</protein>
<evidence type="ECO:0000256" key="1">
    <source>
        <dbReference type="SAM" id="MobiDB-lite"/>
    </source>
</evidence>
<comment type="caution">
    <text evidence="2">The sequence shown here is derived from an EMBL/GenBank/DDBJ whole genome shotgun (WGS) entry which is preliminary data.</text>
</comment>
<feature type="non-terminal residue" evidence="2">
    <location>
        <position position="127"/>
    </location>
</feature>
<organism evidence="2">
    <name type="scientific">marine sediment metagenome</name>
    <dbReference type="NCBI Taxonomy" id="412755"/>
    <lineage>
        <taxon>unclassified sequences</taxon>
        <taxon>metagenomes</taxon>
        <taxon>ecological metagenomes</taxon>
    </lineage>
</organism>